<dbReference type="Proteomes" id="UP000663870">
    <property type="component" value="Unassembled WGS sequence"/>
</dbReference>
<dbReference type="GO" id="GO:0005737">
    <property type="term" value="C:cytoplasm"/>
    <property type="evidence" value="ECO:0007669"/>
    <property type="project" value="TreeGrafter"/>
</dbReference>
<dbReference type="SUPFAM" id="SSF57924">
    <property type="entry name" value="Inhibitor of apoptosis (IAP) repeat"/>
    <property type="match status" value="1"/>
</dbReference>
<gene>
    <name evidence="4" type="ORF">JXQ802_LOCUS32002</name>
    <name evidence="3" type="ORF">PYM288_LOCUS5885</name>
</gene>
<dbReference type="InterPro" id="IPR050784">
    <property type="entry name" value="IAP"/>
</dbReference>
<dbReference type="SMART" id="SM00238">
    <property type="entry name" value="BIR"/>
    <property type="match status" value="1"/>
</dbReference>
<dbReference type="CDD" id="cd00022">
    <property type="entry name" value="BIR"/>
    <property type="match status" value="1"/>
</dbReference>
<dbReference type="EMBL" id="CAJNOH010000062">
    <property type="protein sequence ID" value="CAF0826994.1"/>
    <property type="molecule type" value="Genomic_DNA"/>
</dbReference>
<dbReference type="GO" id="GO:0051726">
    <property type="term" value="P:regulation of cell cycle"/>
    <property type="evidence" value="ECO:0007669"/>
    <property type="project" value="TreeGrafter"/>
</dbReference>
<dbReference type="Proteomes" id="UP000663854">
    <property type="component" value="Unassembled WGS sequence"/>
</dbReference>
<keyword evidence="1" id="KW-0175">Coiled coil</keyword>
<sequence length="1768" mass="203793">MATNSKTDENLSLTTIVDKHIRSIVYNPSLNSLIYLNGKQEINVRSADQLSILYHHTLPLNNTNEYYEIISCHDKFILLTSTHIYVRQLYQGLYFLDSIIGSINDENCHVFIELTYGDAQLLLQLLSTLDLSTSNHIEEFNNLLKTKFHEHISSSLWNLIQFSYDCLNAIKICFDILRLHKQQIQQNQNTHSSLPGIVVVGLLLDYLTRYYHHKKSLTTNTDEQIGSTLETSSSPSSSTSSSTTTITTTTTTTPTSSASSFLNTGGRTTRERLMFSEATRYRTFTLWPHAAYRWLSPESMAKAGFYYSPLKDNDDRALCFACTVTLVCWEPSDSPWTEHGRHSPHCPFIKGDFTENVPLRTTCSIQPGKKIFSNQQQQKWLIKSNELILNEHILLFINSDWIIRLVDTTNVIHIKTIISLKNLIEQLTTENYSEENYSSDNNNNNNNETIFIQHFDHLTSKRYFNFKLNPLALTMYPLTITNDNDNYIIFCFLQLIETNKCILIATTTINQYENLNPSRTSTITNNTQNDESIETTTTTTTIINEQIKINNKYDYLIEFSNFKYLPKQAFLYQLTKTKMILLINTTDCIHSYCIEYDQITLTLKILFYHCIYQSLINDIDIDSINPIILDDDDDDGLINNDEQSIISDKDDNLEIECDDNNDFNDEYQKKEQYSNKILKRKCFLICFKSGHLIFYDVYRTISLDNNQEENNIGILADRQLIGNVEKCVHVRGTDTIYAWITDDGVKKFNIRDLFPSYFTHVQSDERTSTSSIHPSQLKSSTDDQNSNSYSISTLRSLLSFTSFDSSPVTYFFAHVNSSYWIDTLDTTKTNVDRHTWRLQQPQIHQQQSNNQQIIPSIHIFDLQTATTCILHTIEFRYTLNRQHLHKKNLFVTLYRYSNEQNDVDQKIEFNQLNSQINFSNNDILAGPYSLIDYLESPIHDQGLIQLCSYDLLTYKSKHFRLVLESKYSSSSNQTTIIQQNLFPIETISITLRSTKHQIRLLRLYDYSTINCLTTTILTTKNEKKILFSLNLLISIIYTTNNNKIINQIKYLLLNETFLQHTFINASRTIAKRMATLILMIIKNDNDIEKFIENFLNLFQMNNQYLLGFKSSAALKWFFIIIGQWTNEYHYQIGTKLLQWLLQLADIIQKTDTIQRQLLRNKFGFYADPFDAHLFDVDLSTLIECSLRQRNLNSSSSSTSSNSTNNSQTSRPIGINDNCYDPRIYSRYGTTGLPIIPCDPDTLYSSTNIQYALSKLLPNSLSSSNVYLKPIPDLFEITPLNYTMHSSSDGTRLECVDMTHLLTLRTYEATNAPPPNVTLTTNSHHLYNPTTSNSIPPPPLPPSISTFHSTNTFPFSFPTPNINTYHDTLYMLPTTINSTGTTNDTTSTIASSFPISTTTIDNQINNNNLISTSPWLPHLASKFKDKQSLQKEKLKLIAKKNKAATTQTSILKKNSNLFTDLLHTSKSTLTTQNQQILSTNRILTNNKNHIDDENLEQQQQQQQQQQQIITIDDILTQVSNNIHHGQYLPLYQFIIDRLSGGGRSYFVLDFGQQVTLTDILIPSCHELASLSLDFWSYGEHIDCQRLFSSTHISNQPFFLHDLQPPIIARYIRITLIGQSNISVSSIRLPVGYFFGYPYILNDDNDNMNNNNNNNNNNEKYEKKLKSIEGIYETLISNYALCRQKLFNLLSSTNNIEKNFIENIYYECIQLQIQINHANRQINQCRNLLKMDHIQIDDQQPTSDYLKLLADLLTTELTSLSGMMQQQTDR</sequence>
<evidence type="ECO:0008006" key="6">
    <source>
        <dbReference type="Google" id="ProtNLM"/>
    </source>
</evidence>
<dbReference type="PROSITE" id="PS50143">
    <property type="entry name" value="BIR_REPEAT_2"/>
    <property type="match status" value="1"/>
</dbReference>
<evidence type="ECO:0000313" key="3">
    <source>
        <dbReference type="EMBL" id="CAF0826994.1"/>
    </source>
</evidence>
<dbReference type="Pfam" id="PF00653">
    <property type="entry name" value="BIR"/>
    <property type="match status" value="1"/>
</dbReference>
<dbReference type="GO" id="GO:0005634">
    <property type="term" value="C:nucleus"/>
    <property type="evidence" value="ECO:0007669"/>
    <property type="project" value="TreeGrafter"/>
</dbReference>
<evidence type="ECO:0000313" key="4">
    <source>
        <dbReference type="EMBL" id="CAF1349288.1"/>
    </source>
</evidence>
<feature type="compositionally biased region" description="Low complexity" evidence="2">
    <location>
        <begin position="227"/>
        <end position="260"/>
    </location>
</feature>
<evidence type="ECO:0000313" key="5">
    <source>
        <dbReference type="Proteomes" id="UP000663870"/>
    </source>
</evidence>
<keyword evidence="5" id="KW-1185">Reference proteome</keyword>
<organism evidence="4 5">
    <name type="scientific">Rotaria sordida</name>
    <dbReference type="NCBI Taxonomy" id="392033"/>
    <lineage>
        <taxon>Eukaryota</taxon>
        <taxon>Metazoa</taxon>
        <taxon>Spiralia</taxon>
        <taxon>Gnathifera</taxon>
        <taxon>Rotifera</taxon>
        <taxon>Eurotatoria</taxon>
        <taxon>Bdelloidea</taxon>
        <taxon>Philodinida</taxon>
        <taxon>Philodinidae</taxon>
        <taxon>Rotaria</taxon>
    </lineage>
</organism>
<dbReference type="PANTHER" id="PTHR10044">
    <property type="entry name" value="INHIBITOR OF APOPTOSIS"/>
    <property type="match status" value="1"/>
</dbReference>
<protein>
    <recommendedName>
        <fullName evidence="6">UBC core domain-containing protein</fullName>
    </recommendedName>
</protein>
<feature type="compositionally biased region" description="Low complexity" evidence="2">
    <location>
        <begin position="1191"/>
        <end position="1210"/>
    </location>
</feature>
<name>A0A815HBF8_9BILA</name>
<feature type="coiled-coil region" evidence="1">
    <location>
        <begin position="1649"/>
        <end position="1676"/>
    </location>
</feature>
<dbReference type="InterPro" id="IPR001370">
    <property type="entry name" value="BIR_rpt"/>
</dbReference>
<dbReference type="Gene3D" id="1.10.1170.10">
    <property type="entry name" value="Inhibitor Of Apoptosis Protein (2mihbC-IAP-1), Chain A"/>
    <property type="match status" value="1"/>
</dbReference>
<proteinExistence type="predicted"/>
<dbReference type="PANTHER" id="PTHR10044:SF139">
    <property type="entry name" value="DEATH-ASSOCIATED INHIBITOR OF APOPTOSIS 2"/>
    <property type="match status" value="1"/>
</dbReference>
<evidence type="ECO:0000256" key="2">
    <source>
        <dbReference type="SAM" id="MobiDB-lite"/>
    </source>
</evidence>
<reference evidence="4" key="1">
    <citation type="submission" date="2021-02" db="EMBL/GenBank/DDBJ databases">
        <authorList>
            <person name="Nowell W R."/>
        </authorList>
    </citation>
    <scope>NUCLEOTIDE SEQUENCE</scope>
</reference>
<feature type="region of interest" description="Disordered" evidence="2">
    <location>
        <begin position="222"/>
        <end position="264"/>
    </location>
</feature>
<comment type="caution">
    <text evidence="4">The sequence shown here is derived from an EMBL/GenBank/DDBJ whole genome shotgun (WGS) entry which is preliminary data.</text>
</comment>
<evidence type="ECO:0000256" key="1">
    <source>
        <dbReference type="SAM" id="Coils"/>
    </source>
</evidence>
<accession>A0A815HBF8</accession>
<dbReference type="EMBL" id="CAJNOL010001386">
    <property type="protein sequence ID" value="CAF1349288.1"/>
    <property type="molecule type" value="Genomic_DNA"/>
</dbReference>
<feature type="region of interest" description="Disordered" evidence="2">
    <location>
        <begin position="1191"/>
        <end position="1214"/>
    </location>
</feature>